<dbReference type="PANTHER" id="PTHR47506:SF6">
    <property type="entry name" value="HTH-TYPE TRANSCRIPTIONAL REPRESSOR NEMR"/>
    <property type="match status" value="1"/>
</dbReference>
<reference evidence="6 7" key="1">
    <citation type="submission" date="2019-07" db="EMBL/GenBank/DDBJ databases">
        <title>Whole genome shotgun sequence of Brevifollis gellanilyticus NBRC 108608.</title>
        <authorList>
            <person name="Hosoyama A."/>
            <person name="Uohara A."/>
            <person name="Ohji S."/>
            <person name="Ichikawa N."/>
        </authorList>
    </citation>
    <scope>NUCLEOTIDE SEQUENCE [LARGE SCALE GENOMIC DNA]</scope>
    <source>
        <strain evidence="6 7">NBRC 108608</strain>
    </source>
</reference>
<dbReference type="SUPFAM" id="SSF48498">
    <property type="entry name" value="Tetracyclin repressor-like, C-terminal domain"/>
    <property type="match status" value="1"/>
</dbReference>
<organism evidence="6 7">
    <name type="scientific">Brevifollis gellanilyticus</name>
    <dbReference type="NCBI Taxonomy" id="748831"/>
    <lineage>
        <taxon>Bacteria</taxon>
        <taxon>Pseudomonadati</taxon>
        <taxon>Verrucomicrobiota</taxon>
        <taxon>Verrucomicrobiia</taxon>
        <taxon>Verrucomicrobiales</taxon>
        <taxon>Verrucomicrobiaceae</taxon>
    </lineage>
</organism>
<comment type="caution">
    <text evidence="6">The sequence shown here is derived from an EMBL/GenBank/DDBJ whole genome shotgun (WGS) entry which is preliminary data.</text>
</comment>
<evidence type="ECO:0000256" key="1">
    <source>
        <dbReference type="ARBA" id="ARBA00023015"/>
    </source>
</evidence>
<feature type="domain" description="HTH tetR-type" evidence="5">
    <location>
        <begin position="15"/>
        <end position="75"/>
    </location>
</feature>
<dbReference type="PANTHER" id="PTHR47506">
    <property type="entry name" value="TRANSCRIPTIONAL REGULATORY PROTEIN"/>
    <property type="match status" value="1"/>
</dbReference>
<dbReference type="OrthoDB" id="9814703at2"/>
<accession>A0A512MEY3</accession>
<dbReference type="InterPro" id="IPR054156">
    <property type="entry name" value="YxaF_TetR_C"/>
</dbReference>
<keyword evidence="7" id="KW-1185">Reference proteome</keyword>
<sequence length="209" mass="23672">MQTQPTTTKRERNPAETRQRLLGATVQLILKQGFAATTVDQICAESGLTKGSFFHHFPNKEAIGKAAVEWWGDFGTNLYAEAWKDEDMDPLEQFHRMLDIMSGFTERHDEVCTCVVGMLSQELAQSHPVLRDGCAHQLDVWTANVARMLTEAKIRHKPDACFEPVDIAWYLNSLWQGSMLIGKTRQAPEMIRSNLRLARIWVDGLLGKS</sequence>
<dbReference type="Pfam" id="PF00440">
    <property type="entry name" value="TetR_N"/>
    <property type="match status" value="1"/>
</dbReference>
<keyword evidence="2 4" id="KW-0238">DNA-binding</keyword>
<evidence type="ECO:0000256" key="4">
    <source>
        <dbReference type="PROSITE-ProRule" id="PRU00335"/>
    </source>
</evidence>
<keyword evidence="3" id="KW-0804">Transcription</keyword>
<dbReference type="PRINTS" id="PR00455">
    <property type="entry name" value="HTHTETR"/>
</dbReference>
<dbReference type="RefSeq" id="WP_146854063.1">
    <property type="nucleotide sequence ID" value="NZ_BKAG01000046.1"/>
</dbReference>
<dbReference type="SUPFAM" id="SSF46689">
    <property type="entry name" value="Homeodomain-like"/>
    <property type="match status" value="1"/>
</dbReference>
<evidence type="ECO:0000256" key="2">
    <source>
        <dbReference type="ARBA" id="ARBA00023125"/>
    </source>
</evidence>
<dbReference type="AlphaFoldDB" id="A0A512MEY3"/>
<protein>
    <submittedName>
        <fullName evidence="6">TetR family transcriptional regulator</fullName>
    </submittedName>
</protein>
<dbReference type="InterPro" id="IPR023772">
    <property type="entry name" value="DNA-bd_HTH_TetR-type_CS"/>
</dbReference>
<name>A0A512MEY3_9BACT</name>
<gene>
    <name evidence="6" type="ORF">BGE01nite_45950</name>
</gene>
<feature type="DNA-binding region" description="H-T-H motif" evidence="4">
    <location>
        <begin position="38"/>
        <end position="57"/>
    </location>
</feature>
<evidence type="ECO:0000313" key="7">
    <source>
        <dbReference type="Proteomes" id="UP000321577"/>
    </source>
</evidence>
<keyword evidence="1" id="KW-0805">Transcription regulation</keyword>
<dbReference type="PROSITE" id="PS50977">
    <property type="entry name" value="HTH_TETR_2"/>
    <property type="match status" value="1"/>
</dbReference>
<evidence type="ECO:0000256" key="3">
    <source>
        <dbReference type="ARBA" id="ARBA00023163"/>
    </source>
</evidence>
<evidence type="ECO:0000313" key="6">
    <source>
        <dbReference type="EMBL" id="GEP45304.1"/>
    </source>
</evidence>
<dbReference type="InterPro" id="IPR001647">
    <property type="entry name" value="HTH_TetR"/>
</dbReference>
<dbReference type="Pfam" id="PF21993">
    <property type="entry name" value="TetR_C_13_2"/>
    <property type="match status" value="1"/>
</dbReference>
<proteinExistence type="predicted"/>
<dbReference type="InterPro" id="IPR036271">
    <property type="entry name" value="Tet_transcr_reg_TetR-rel_C_sf"/>
</dbReference>
<dbReference type="Gene3D" id="1.10.357.10">
    <property type="entry name" value="Tetracycline Repressor, domain 2"/>
    <property type="match status" value="1"/>
</dbReference>
<dbReference type="Proteomes" id="UP000321577">
    <property type="component" value="Unassembled WGS sequence"/>
</dbReference>
<dbReference type="EMBL" id="BKAG01000046">
    <property type="protein sequence ID" value="GEP45304.1"/>
    <property type="molecule type" value="Genomic_DNA"/>
</dbReference>
<dbReference type="PROSITE" id="PS01081">
    <property type="entry name" value="HTH_TETR_1"/>
    <property type="match status" value="1"/>
</dbReference>
<dbReference type="InterPro" id="IPR009057">
    <property type="entry name" value="Homeodomain-like_sf"/>
</dbReference>
<dbReference type="GO" id="GO:0003677">
    <property type="term" value="F:DNA binding"/>
    <property type="evidence" value="ECO:0007669"/>
    <property type="project" value="UniProtKB-UniRule"/>
</dbReference>
<evidence type="ECO:0000259" key="5">
    <source>
        <dbReference type="PROSITE" id="PS50977"/>
    </source>
</evidence>